<comment type="caution">
    <text evidence="9">The sequence shown here is derived from an EMBL/GenBank/DDBJ whole genome shotgun (WGS) entry which is preliminary data.</text>
</comment>
<keyword evidence="5 7" id="KW-1133">Transmembrane helix</keyword>
<dbReference type="CDD" id="cd06173">
    <property type="entry name" value="MFS_MefA_like"/>
    <property type="match status" value="1"/>
</dbReference>
<dbReference type="PANTHER" id="PTHR43266">
    <property type="entry name" value="MACROLIDE-EFFLUX PROTEIN"/>
    <property type="match status" value="1"/>
</dbReference>
<dbReference type="EMBL" id="JAOUSE010000011">
    <property type="protein sequence ID" value="MCU9593958.1"/>
    <property type="molecule type" value="Genomic_DNA"/>
</dbReference>
<dbReference type="PANTHER" id="PTHR43266:SF10">
    <property type="entry name" value="BACILYSIN EXPORTER BACE-RELATED"/>
    <property type="match status" value="1"/>
</dbReference>
<sequence length="413" mass="45457">MNTTDGKLMSKWKRNAVIFLGSQTLSLFGSSLVQYAILWYITLQSQSGIMMTIYIICGFIPTFILSPFGGVWADRYNRKFLIIVADGIIAAVTLFLAILFLSGYEAMWPLFLVSAIRALGAGIQGPAIGAILPQFIPKDKLTKVNGANGSIQAVVTLISPMVSGALYSITTIEMIFFIDVITAILAISVLILFLRIPAHEKAKEIQKISYFADMKLGLTYIKNHAFLKQLFAFLAIFFILLAPVSFLTPLQVARSFGEDVWRLTAIEMAFAIGMILGGIVIASWGGFKNKIHTIGFSLFVFGFCTFALGIVPFFWIYLLLMGIAGISMPILNTPAMTLLQEKVDGDYLGRVFGVMNMISTSMMPLGMLIFGPISDYIKIEWLLIGTGLVMFFGTIPFIRNKMLVEAGKPVSES</sequence>
<feature type="domain" description="Major facilitator superfamily (MFS) profile" evidence="8">
    <location>
        <begin position="221"/>
        <end position="413"/>
    </location>
</feature>
<comment type="subcellular location">
    <subcellularLocation>
        <location evidence="1">Cell membrane</location>
        <topology evidence="1">Multi-pass membrane protein</topology>
    </subcellularLocation>
</comment>
<keyword evidence="6 7" id="KW-0472">Membrane</keyword>
<dbReference type="Gene3D" id="1.20.1250.20">
    <property type="entry name" value="MFS general substrate transporter like domains"/>
    <property type="match status" value="1"/>
</dbReference>
<evidence type="ECO:0000256" key="2">
    <source>
        <dbReference type="ARBA" id="ARBA00022448"/>
    </source>
</evidence>
<name>A0ABT2WE50_9BACI</name>
<dbReference type="RefSeq" id="WP_263061311.1">
    <property type="nucleotide sequence ID" value="NZ_JAOUSE010000011.1"/>
</dbReference>
<evidence type="ECO:0000256" key="5">
    <source>
        <dbReference type="ARBA" id="ARBA00022989"/>
    </source>
</evidence>
<evidence type="ECO:0000313" key="10">
    <source>
        <dbReference type="Proteomes" id="UP001208656"/>
    </source>
</evidence>
<evidence type="ECO:0000256" key="6">
    <source>
        <dbReference type="ARBA" id="ARBA00023136"/>
    </source>
</evidence>
<feature type="transmembrane region" description="Helical" evidence="7">
    <location>
        <begin position="351"/>
        <end position="373"/>
    </location>
</feature>
<evidence type="ECO:0000256" key="1">
    <source>
        <dbReference type="ARBA" id="ARBA00004651"/>
    </source>
</evidence>
<feature type="transmembrane region" description="Helical" evidence="7">
    <location>
        <begin position="230"/>
        <end position="248"/>
    </location>
</feature>
<evidence type="ECO:0000313" key="9">
    <source>
        <dbReference type="EMBL" id="MCU9593958.1"/>
    </source>
</evidence>
<reference evidence="9 10" key="1">
    <citation type="submission" date="2022-10" db="EMBL/GenBank/DDBJ databases">
        <title>Description of Fervidibacillus gen. nov. in the family Fervidibacillaceae fam. nov. with two species, Fervidibacillus albus sp. nov., and Fervidibacillus halotolerans sp. nov., isolated from tidal flat sediments.</title>
        <authorList>
            <person name="Kwon K.K."/>
            <person name="Yang S.-H."/>
        </authorList>
    </citation>
    <scope>NUCLEOTIDE SEQUENCE [LARGE SCALE GENOMIC DNA]</scope>
    <source>
        <strain evidence="9 10">DSM 23332</strain>
    </source>
</reference>
<keyword evidence="3" id="KW-1003">Cell membrane</keyword>
<accession>A0ABT2WE50</accession>
<dbReference type="InterPro" id="IPR036259">
    <property type="entry name" value="MFS_trans_sf"/>
</dbReference>
<keyword evidence="4 7" id="KW-0812">Transmembrane</keyword>
<feature type="transmembrane region" description="Helical" evidence="7">
    <location>
        <begin position="379"/>
        <end position="398"/>
    </location>
</feature>
<feature type="transmembrane region" description="Helical" evidence="7">
    <location>
        <begin position="80"/>
        <end position="101"/>
    </location>
</feature>
<dbReference type="InterPro" id="IPR011701">
    <property type="entry name" value="MFS"/>
</dbReference>
<dbReference type="SUPFAM" id="SSF103473">
    <property type="entry name" value="MFS general substrate transporter"/>
    <property type="match status" value="1"/>
</dbReference>
<evidence type="ECO:0000256" key="3">
    <source>
        <dbReference type="ARBA" id="ARBA00022475"/>
    </source>
</evidence>
<keyword evidence="2" id="KW-0813">Transport</keyword>
<feature type="transmembrane region" description="Helical" evidence="7">
    <location>
        <begin position="16"/>
        <end position="41"/>
    </location>
</feature>
<dbReference type="PROSITE" id="PS50850">
    <property type="entry name" value="MFS"/>
    <property type="match status" value="2"/>
</dbReference>
<feature type="transmembrane region" description="Helical" evidence="7">
    <location>
        <begin position="53"/>
        <end position="73"/>
    </location>
</feature>
<evidence type="ECO:0000256" key="4">
    <source>
        <dbReference type="ARBA" id="ARBA00022692"/>
    </source>
</evidence>
<evidence type="ECO:0000259" key="8">
    <source>
        <dbReference type="PROSITE" id="PS50850"/>
    </source>
</evidence>
<feature type="transmembrane region" description="Helical" evidence="7">
    <location>
        <begin position="107"/>
        <end position="132"/>
    </location>
</feature>
<protein>
    <submittedName>
        <fullName evidence="9">MFS transporter</fullName>
    </submittedName>
</protein>
<gene>
    <name evidence="9" type="ORF">OEV82_05765</name>
</gene>
<proteinExistence type="predicted"/>
<dbReference type="InterPro" id="IPR020846">
    <property type="entry name" value="MFS_dom"/>
</dbReference>
<keyword evidence="10" id="KW-1185">Reference proteome</keyword>
<evidence type="ECO:0000256" key="7">
    <source>
        <dbReference type="SAM" id="Phobius"/>
    </source>
</evidence>
<organism evidence="9 10">
    <name type="scientific">Pallidibacillus thermolactis</name>
    <dbReference type="NCBI Taxonomy" id="251051"/>
    <lineage>
        <taxon>Bacteria</taxon>
        <taxon>Bacillati</taxon>
        <taxon>Bacillota</taxon>
        <taxon>Bacilli</taxon>
        <taxon>Bacillales</taxon>
        <taxon>Bacillaceae</taxon>
        <taxon>Pallidibacillus</taxon>
    </lineage>
</organism>
<feature type="transmembrane region" description="Helical" evidence="7">
    <location>
        <begin position="153"/>
        <end position="169"/>
    </location>
</feature>
<feature type="transmembrane region" description="Helical" evidence="7">
    <location>
        <begin position="268"/>
        <end position="287"/>
    </location>
</feature>
<dbReference type="Pfam" id="PF07690">
    <property type="entry name" value="MFS_1"/>
    <property type="match status" value="1"/>
</dbReference>
<feature type="transmembrane region" description="Helical" evidence="7">
    <location>
        <begin position="175"/>
        <end position="194"/>
    </location>
</feature>
<feature type="transmembrane region" description="Helical" evidence="7">
    <location>
        <begin position="317"/>
        <end position="339"/>
    </location>
</feature>
<feature type="transmembrane region" description="Helical" evidence="7">
    <location>
        <begin position="294"/>
        <end position="311"/>
    </location>
</feature>
<dbReference type="Proteomes" id="UP001208656">
    <property type="component" value="Unassembled WGS sequence"/>
</dbReference>
<feature type="domain" description="Major facilitator superfamily (MFS) profile" evidence="8">
    <location>
        <begin position="1"/>
        <end position="200"/>
    </location>
</feature>